<organism evidence="7 8">
    <name type="scientific">Candidatus Uhrbacteria bacterium GW2011_GWF2_39_13</name>
    <dbReference type="NCBI Taxonomy" id="1618995"/>
    <lineage>
        <taxon>Bacteria</taxon>
        <taxon>Candidatus Uhriibacteriota</taxon>
    </lineage>
</organism>
<proteinExistence type="inferred from homology"/>
<dbReference type="Pfam" id="PF00889">
    <property type="entry name" value="EF_TS"/>
    <property type="match status" value="1"/>
</dbReference>
<name>A0A0G0Q261_9BACT</name>
<comment type="similarity">
    <text evidence="1 5">Belongs to the EF-Ts family.</text>
</comment>
<dbReference type="PATRIC" id="fig|1618995.3.peg.326"/>
<dbReference type="Proteomes" id="UP000033935">
    <property type="component" value="Unassembled WGS sequence"/>
</dbReference>
<feature type="domain" description="Translation elongation factor EFTs/EF1B dimerisation" evidence="6">
    <location>
        <begin position="93"/>
        <end position="194"/>
    </location>
</feature>
<dbReference type="NCBIfam" id="TIGR00116">
    <property type="entry name" value="tsf"/>
    <property type="match status" value="1"/>
</dbReference>
<dbReference type="SUPFAM" id="SSF54713">
    <property type="entry name" value="Elongation factor Ts (EF-Ts), dimerisation domain"/>
    <property type="match status" value="1"/>
</dbReference>
<dbReference type="HAMAP" id="MF_00050">
    <property type="entry name" value="EF_Ts"/>
    <property type="match status" value="1"/>
</dbReference>
<dbReference type="Gene3D" id="3.30.479.20">
    <property type="entry name" value="Elongation factor Ts, dimerisation domain"/>
    <property type="match status" value="1"/>
</dbReference>
<protein>
    <recommendedName>
        <fullName evidence="2 5">Elongation factor Ts</fullName>
        <shortName evidence="5">EF-Ts</shortName>
    </recommendedName>
</protein>
<evidence type="ECO:0000259" key="6">
    <source>
        <dbReference type="Pfam" id="PF00889"/>
    </source>
</evidence>
<keyword evidence="4 5" id="KW-0648">Protein biosynthesis</keyword>
<evidence type="ECO:0000256" key="2">
    <source>
        <dbReference type="ARBA" id="ARBA00016956"/>
    </source>
</evidence>
<dbReference type="GO" id="GO:0003746">
    <property type="term" value="F:translation elongation factor activity"/>
    <property type="evidence" value="ECO:0007669"/>
    <property type="project" value="UniProtKB-UniRule"/>
</dbReference>
<evidence type="ECO:0000256" key="4">
    <source>
        <dbReference type="ARBA" id="ARBA00022917"/>
    </source>
</evidence>
<dbReference type="PANTHER" id="PTHR11741">
    <property type="entry name" value="ELONGATION FACTOR TS"/>
    <property type="match status" value="1"/>
</dbReference>
<dbReference type="Gene3D" id="1.10.8.10">
    <property type="entry name" value="DNA helicase RuvA subunit, C-terminal domain"/>
    <property type="match status" value="1"/>
</dbReference>
<dbReference type="FunFam" id="1.10.286.20:FF:000001">
    <property type="entry name" value="Elongation factor Ts"/>
    <property type="match status" value="1"/>
</dbReference>
<dbReference type="Gene3D" id="1.10.286.20">
    <property type="match status" value="1"/>
</dbReference>
<sequence length="195" mass="22026">MNIDAKLVAELRSMTGAGMMDAKKALEESSGDLEKAVQILREKGMAKAAKKADRETTEGRVHCYIHSNAKLGAMVEILCETDFVARNEAFIDFCNDIALHVSAVDPLYLTRADVPADVIEKEKEIYTKEMENQSKPADIIAKIVEGKLNKWYSNVVLMEQSFIKDEDKTIEEYLKEKISSLGENMQIKRFSRFVI</sequence>
<dbReference type="InterPro" id="IPR018101">
    <property type="entry name" value="Transl_elong_Ts_CS"/>
</dbReference>
<evidence type="ECO:0000313" key="8">
    <source>
        <dbReference type="Proteomes" id="UP000033935"/>
    </source>
</evidence>
<dbReference type="SUPFAM" id="SSF46934">
    <property type="entry name" value="UBA-like"/>
    <property type="match status" value="1"/>
</dbReference>
<dbReference type="GO" id="GO:0005737">
    <property type="term" value="C:cytoplasm"/>
    <property type="evidence" value="ECO:0007669"/>
    <property type="project" value="UniProtKB-SubCell"/>
</dbReference>
<dbReference type="InterPro" id="IPR009060">
    <property type="entry name" value="UBA-like_sf"/>
</dbReference>
<keyword evidence="3 5" id="KW-0251">Elongation factor</keyword>
<evidence type="ECO:0000256" key="5">
    <source>
        <dbReference type="HAMAP-Rule" id="MF_00050"/>
    </source>
</evidence>
<comment type="function">
    <text evidence="5">Associates with the EF-Tu.GDP complex and induces the exchange of GDP to GTP. It remains bound to the aminoacyl-tRNA.EF-Tu.GTP complex up to the GTP hydrolysis stage on the ribosome.</text>
</comment>
<dbReference type="FunFam" id="1.10.8.10:FF:000001">
    <property type="entry name" value="Elongation factor Ts"/>
    <property type="match status" value="1"/>
</dbReference>
<dbReference type="EMBL" id="LBWG01000006">
    <property type="protein sequence ID" value="KKR04520.1"/>
    <property type="molecule type" value="Genomic_DNA"/>
</dbReference>
<keyword evidence="5" id="KW-0963">Cytoplasm</keyword>
<dbReference type="PANTHER" id="PTHR11741:SF0">
    <property type="entry name" value="ELONGATION FACTOR TS, MITOCHONDRIAL"/>
    <property type="match status" value="1"/>
</dbReference>
<evidence type="ECO:0000256" key="1">
    <source>
        <dbReference type="ARBA" id="ARBA00005532"/>
    </source>
</evidence>
<accession>A0A0G0Q261</accession>
<dbReference type="InterPro" id="IPR014039">
    <property type="entry name" value="Transl_elong_EFTs/EF1B_dimer"/>
</dbReference>
<dbReference type="CDD" id="cd14275">
    <property type="entry name" value="UBA_EF-Ts"/>
    <property type="match status" value="1"/>
</dbReference>
<dbReference type="PROSITE" id="PS01126">
    <property type="entry name" value="EF_TS_1"/>
    <property type="match status" value="1"/>
</dbReference>
<evidence type="ECO:0000256" key="3">
    <source>
        <dbReference type="ARBA" id="ARBA00022768"/>
    </source>
</evidence>
<dbReference type="AlphaFoldDB" id="A0A0G0Q261"/>
<gene>
    <name evidence="5" type="primary">tsf</name>
    <name evidence="7" type="ORF">UT30_C0006G0014</name>
</gene>
<comment type="subcellular location">
    <subcellularLocation>
        <location evidence="5">Cytoplasm</location>
    </subcellularLocation>
</comment>
<evidence type="ECO:0000313" key="7">
    <source>
        <dbReference type="EMBL" id="KKR04520.1"/>
    </source>
</evidence>
<dbReference type="InterPro" id="IPR036402">
    <property type="entry name" value="EF-Ts_dimer_sf"/>
</dbReference>
<dbReference type="InterPro" id="IPR001816">
    <property type="entry name" value="Transl_elong_EFTs/EF1B"/>
</dbReference>
<reference evidence="7 8" key="1">
    <citation type="journal article" date="2015" name="Nature">
        <title>rRNA introns, odd ribosomes, and small enigmatic genomes across a large radiation of phyla.</title>
        <authorList>
            <person name="Brown C.T."/>
            <person name="Hug L.A."/>
            <person name="Thomas B.C."/>
            <person name="Sharon I."/>
            <person name="Castelle C.J."/>
            <person name="Singh A."/>
            <person name="Wilkins M.J."/>
            <person name="Williams K.H."/>
            <person name="Banfield J.F."/>
        </authorList>
    </citation>
    <scope>NUCLEOTIDE SEQUENCE [LARGE SCALE GENOMIC DNA]</scope>
</reference>
<feature type="region of interest" description="Involved in Mg(2+) ion dislocation from EF-Tu" evidence="5">
    <location>
        <begin position="81"/>
        <end position="84"/>
    </location>
</feature>
<comment type="caution">
    <text evidence="7">The sequence shown here is derived from an EMBL/GenBank/DDBJ whole genome shotgun (WGS) entry which is preliminary data.</text>
</comment>